<protein>
    <submittedName>
        <fullName evidence="1">TetR family transcriptional regulator</fullName>
    </submittedName>
</protein>
<sequence length="211" mass="24242">MTNTSSRQRGSKDLWLQAAYDMLISEGIDAVKIMPLANKLNLTRTGFYWFFEDIAELHEAMIALWESKNTEILITQCNKPASNICQALFHIMDCWLDSDLFDAPLDLAIRNWARKDAKLKQQLDSADAQRIQAVAEMFSRFEFNPEQAQVRGLTVMLTQIGYISMQINEARNERLARVQHYVELFAGMCPEQNDVDQFLLRHSVRKPAGPV</sequence>
<reference evidence="2" key="1">
    <citation type="journal article" date="2019" name="Int. J. Syst. Evol. Microbiol.">
        <title>The Global Catalogue of Microorganisms (GCM) 10K type strain sequencing project: providing services to taxonomists for standard genome sequencing and annotation.</title>
        <authorList>
            <consortium name="The Broad Institute Genomics Platform"/>
            <consortium name="The Broad Institute Genome Sequencing Center for Infectious Disease"/>
            <person name="Wu L."/>
            <person name="Ma J."/>
        </authorList>
    </citation>
    <scope>NUCLEOTIDE SEQUENCE [LARGE SCALE GENOMIC DNA]</scope>
    <source>
        <strain evidence="2">KCTC 32465</strain>
    </source>
</reference>
<dbReference type="EMBL" id="BMZF01000004">
    <property type="protein sequence ID" value="GHA52191.1"/>
    <property type="molecule type" value="Genomic_DNA"/>
</dbReference>
<comment type="caution">
    <text evidence="1">The sequence shown here is derived from an EMBL/GenBank/DDBJ whole genome shotgun (WGS) entry which is preliminary data.</text>
</comment>
<accession>A0ABQ3D5L1</accession>
<name>A0ABQ3D5L1_9RHOB</name>
<proteinExistence type="predicted"/>
<dbReference type="Gene3D" id="1.10.357.10">
    <property type="entry name" value="Tetracycline Repressor, domain 2"/>
    <property type="match status" value="1"/>
</dbReference>
<dbReference type="SUPFAM" id="SSF46689">
    <property type="entry name" value="Homeodomain-like"/>
    <property type="match status" value="1"/>
</dbReference>
<dbReference type="Proteomes" id="UP000634455">
    <property type="component" value="Unassembled WGS sequence"/>
</dbReference>
<evidence type="ECO:0000313" key="1">
    <source>
        <dbReference type="EMBL" id="GHA52191.1"/>
    </source>
</evidence>
<keyword evidence="2" id="KW-1185">Reference proteome</keyword>
<organism evidence="1 2">
    <name type="scientific">Paramylibacter ulvae</name>
    <dbReference type="NCBI Taxonomy" id="1651968"/>
    <lineage>
        <taxon>Bacteria</taxon>
        <taxon>Pseudomonadati</taxon>
        <taxon>Pseudomonadota</taxon>
        <taxon>Alphaproteobacteria</taxon>
        <taxon>Rhodobacterales</taxon>
        <taxon>Paracoccaceae</taxon>
        <taxon>Paramylibacter</taxon>
    </lineage>
</organism>
<evidence type="ECO:0000313" key="2">
    <source>
        <dbReference type="Proteomes" id="UP000634455"/>
    </source>
</evidence>
<gene>
    <name evidence="1" type="ORF">GCM10008927_16920</name>
</gene>
<dbReference type="RefSeq" id="WP_189640276.1">
    <property type="nucleotide sequence ID" value="NZ_BMZF01000004.1"/>
</dbReference>
<dbReference type="InterPro" id="IPR009057">
    <property type="entry name" value="Homeodomain-like_sf"/>
</dbReference>